<accession>A0A1J4T6Y8</accession>
<dbReference type="InterPro" id="IPR050833">
    <property type="entry name" value="Poly_Biosynth_Transport"/>
</dbReference>
<comment type="caution">
    <text evidence="7">The sequence shown here is derived from an EMBL/GenBank/DDBJ whole genome shotgun (WGS) entry which is preliminary data.</text>
</comment>
<evidence type="ECO:0000256" key="4">
    <source>
        <dbReference type="ARBA" id="ARBA00022989"/>
    </source>
</evidence>
<feature type="transmembrane region" description="Helical" evidence="6">
    <location>
        <begin position="115"/>
        <end position="135"/>
    </location>
</feature>
<feature type="transmembrane region" description="Helical" evidence="6">
    <location>
        <begin position="212"/>
        <end position="231"/>
    </location>
</feature>
<evidence type="ECO:0000256" key="1">
    <source>
        <dbReference type="ARBA" id="ARBA00004651"/>
    </source>
</evidence>
<dbReference type="AlphaFoldDB" id="A0A1J4T6Y8"/>
<gene>
    <name evidence="7" type="ORF">AUJ35_01345</name>
</gene>
<keyword evidence="5 6" id="KW-0472">Membrane</keyword>
<evidence type="ECO:0000256" key="5">
    <source>
        <dbReference type="ARBA" id="ARBA00023136"/>
    </source>
</evidence>
<dbReference type="InterPro" id="IPR002797">
    <property type="entry name" value="Polysacc_synth"/>
</dbReference>
<feature type="transmembrane region" description="Helical" evidence="6">
    <location>
        <begin position="147"/>
        <end position="166"/>
    </location>
</feature>
<dbReference type="EMBL" id="MNUV01000023">
    <property type="protein sequence ID" value="OIO07892.1"/>
    <property type="molecule type" value="Genomic_DNA"/>
</dbReference>
<reference evidence="7 8" key="1">
    <citation type="journal article" date="2016" name="Environ. Microbiol.">
        <title>Genomic resolution of a cold subsurface aquifer community provides metabolic insights for novel microbes adapted to high CO concentrations.</title>
        <authorList>
            <person name="Probst A.J."/>
            <person name="Castelle C.J."/>
            <person name="Singh A."/>
            <person name="Brown C.T."/>
            <person name="Anantharaman K."/>
            <person name="Sharon I."/>
            <person name="Hug L.A."/>
            <person name="Burstein D."/>
            <person name="Emerson J.B."/>
            <person name="Thomas B.C."/>
            <person name="Banfield J.F."/>
        </authorList>
    </citation>
    <scope>NUCLEOTIDE SEQUENCE [LARGE SCALE GENOMIC DNA]</scope>
    <source>
        <strain evidence="7">CG1_02_41_21</strain>
    </source>
</reference>
<dbReference type="Proteomes" id="UP000182860">
    <property type="component" value="Unassembled WGS sequence"/>
</dbReference>
<organism evidence="7 8">
    <name type="scientific">Candidatus Falkowbacteria bacterium CG1_02_41_21</name>
    <dbReference type="NCBI Taxonomy" id="1805147"/>
    <lineage>
        <taxon>Bacteria</taxon>
        <taxon>Candidatus Falkowiibacteriota</taxon>
    </lineage>
</organism>
<evidence type="ECO:0000256" key="2">
    <source>
        <dbReference type="ARBA" id="ARBA00022475"/>
    </source>
</evidence>
<dbReference type="CDD" id="cd13128">
    <property type="entry name" value="MATE_Wzx_like"/>
    <property type="match status" value="1"/>
</dbReference>
<protein>
    <submittedName>
        <fullName evidence="7">Uncharacterized protein</fullName>
    </submittedName>
</protein>
<dbReference type="GO" id="GO:0005886">
    <property type="term" value="C:plasma membrane"/>
    <property type="evidence" value="ECO:0007669"/>
    <property type="project" value="UniProtKB-SubCell"/>
</dbReference>
<feature type="transmembrane region" description="Helical" evidence="6">
    <location>
        <begin position="442"/>
        <end position="463"/>
    </location>
</feature>
<feature type="transmembrane region" description="Helical" evidence="6">
    <location>
        <begin position="251"/>
        <end position="271"/>
    </location>
</feature>
<keyword evidence="2" id="KW-1003">Cell membrane</keyword>
<feature type="transmembrane region" description="Helical" evidence="6">
    <location>
        <begin position="44"/>
        <end position="68"/>
    </location>
</feature>
<sequence length="497" mass="56185">MTKINNIAKNTSYLTIALIMQKVISFTYFAFLARNLGPENLGKYYFALSFTTIFAIFIDLGFINFLTREVAKKQEAAEKLLGNILSIKLLLTFLTTIIVAVMINLFNHDQLTKDLVYISIICMVLDSFTTTFFATIRGFHNLKYESIASVIFQLIVLSFGLVAMCLDLNLRLILGTLALASIYNFIYSFWVLHHKIGIKLQLLYDAELIKSIFKISLPFAFFAIFQRLYTYLDSVFLSIMAGDYYVGLYQVAFKIIFALQFLPLAFTASLYPAMSTYWLTNRPQLTIAFERAMNYLVIISLPIIFGTIMLADKIVLIFKSDFAAAILPLRITIIALFFIFINFPIGSLLNACDRQKRNTFNMLIVTLASIGLNLVLIPLFKATGAGLTVLLTNLLMFILGIIWVKKIIVYSPKKNLLVFAKALLASMLMSSLIFWMKPILNVVIITTISAVVYFSLIYLLGGFHKADILYIIKSFKKPNSSRAAEVVSEEKTTGEIE</sequence>
<evidence type="ECO:0000313" key="8">
    <source>
        <dbReference type="Proteomes" id="UP000182860"/>
    </source>
</evidence>
<evidence type="ECO:0000256" key="6">
    <source>
        <dbReference type="SAM" id="Phobius"/>
    </source>
</evidence>
<keyword evidence="4 6" id="KW-1133">Transmembrane helix</keyword>
<keyword evidence="3 6" id="KW-0812">Transmembrane</keyword>
<evidence type="ECO:0000256" key="3">
    <source>
        <dbReference type="ARBA" id="ARBA00022692"/>
    </source>
</evidence>
<feature type="transmembrane region" description="Helical" evidence="6">
    <location>
        <begin position="80"/>
        <end position="103"/>
    </location>
</feature>
<dbReference type="PANTHER" id="PTHR30250">
    <property type="entry name" value="PST FAMILY PREDICTED COLANIC ACID TRANSPORTER"/>
    <property type="match status" value="1"/>
</dbReference>
<feature type="transmembrane region" description="Helical" evidence="6">
    <location>
        <begin position="323"/>
        <end position="348"/>
    </location>
</feature>
<feature type="transmembrane region" description="Helical" evidence="6">
    <location>
        <begin position="172"/>
        <end position="192"/>
    </location>
</feature>
<comment type="subcellular location">
    <subcellularLocation>
        <location evidence="1">Cell membrane</location>
        <topology evidence="1">Multi-pass membrane protein</topology>
    </subcellularLocation>
</comment>
<feature type="transmembrane region" description="Helical" evidence="6">
    <location>
        <begin position="360"/>
        <end position="380"/>
    </location>
</feature>
<name>A0A1J4T6Y8_9BACT</name>
<feature type="transmembrane region" description="Helical" evidence="6">
    <location>
        <begin position="12"/>
        <end position="32"/>
    </location>
</feature>
<dbReference type="PANTHER" id="PTHR30250:SF11">
    <property type="entry name" value="O-ANTIGEN TRANSPORTER-RELATED"/>
    <property type="match status" value="1"/>
</dbReference>
<proteinExistence type="predicted"/>
<evidence type="ECO:0000313" key="7">
    <source>
        <dbReference type="EMBL" id="OIO07892.1"/>
    </source>
</evidence>
<feature type="transmembrane region" description="Helical" evidence="6">
    <location>
        <begin position="292"/>
        <end position="311"/>
    </location>
</feature>
<feature type="transmembrane region" description="Helical" evidence="6">
    <location>
        <begin position="416"/>
        <end position="436"/>
    </location>
</feature>
<dbReference type="Pfam" id="PF01943">
    <property type="entry name" value="Polysacc_synt"/>
    <property type="match status" value="1"/>
</dbReference>
<feature type="transmembrane region" description="Helical" evidence="6">
    <location>
        <begin position="386"/>
        <end position="404"/>
    </location>
</feature>